<protein>
    <submittedName>
        <fullName evidence="1">Uncharacterized protein</fullName>
    </submittedName>
</protein>
<dbReference type="EMBL" id="ML994698">
    <property type="protein sequence ID" value="KAF2176933.1"/>
    <property type="molecule type" value="Genomic_DNA"/>
</dbReference>
<proteinExistence type="predicted"/>
<reference evidence="1" key="1">
    <citation type="journal article" date="2020" name="Stud. Mycol.">
        <title>101 Dothideomycetes genomes: a test case for predicting lifestyles and emergence of pathogens.</title>
        <authorList>
            <person name="Haridas S."/>
            <person name="Albert R."/>
            <person name="Binder M."/>
            <person name="Bloem J."/>
            <person name="Labutti K."/>
            <person name="Salamov A."/>
            <person name="Andreopoulos B."/>
            <person name="Baker S."/>
            <person name="Barry K."/>
            <person name="Bills G."/>
            <person name="Bluhm B."/>
            <person name="Cannon C."/>
            <person name="Castanera R."/>
            <person name="Culley D."/>
            <person name="Daum C."/>
            <person name="Ezra D."/>
            <person name="Gonzalez J."/>
            <person name="Henrissat B."/>
            <person name="Kuo A."/>
            <person name="Liang C."/>
            <person name="Lipzen A."/>
            <person name="Lutzoni F."/>
            <person name="Magnuson J."/>
            <person name="Mondo S."/>
            <person name="Nolan M."/>
            <person name="Ohm R."/>
            <person name="Pangilinan J."/>
            <person name="Park H.-J."/>
            <person name="Ramirez L."/>
            <person name="Alfaro M."/>
            <person name="Sun H."/>
            <person name="Tritt A."/>
            <person name="Yoshinaga Y."/>
            <person name="Zwiers L.-H."/>
            <person name="Turgeon B."/>
            <person name="Goodwin S."/>
            <person name="Spatafora J."/>
            <person name="Crous P."/>
            <person name="Grigoriev I."/>
        </authorList>
    </citation>
    <scope>NUCLEOTIDE SEQUENCE</scope>
    <source>
        <strain evidence="1">CBS 207.26</strain>
    </source>
</reference>
<dbReference type="AlphaFoldDB" id="A0A6A6DD69"/>
<organism evidence="1 2">
    <name type="scientific">Zopfia rhizophila CBS 207.26</name>
    <dbReference type="NCBI Taxonomy" id="1314779"/>
    <lineage>
        <taxon>Eukaryota</taxon>
        <taxon>Fungi</taxon>
        <taxon>Dikarya</taxon>
        <taxon>Ascomycota</taxon>
        <taxon>Pezizomycotina</taxon>
        <taxon>Dothideomycetes</taxon>
        <taxon>Dothideomycetes incertae sedis</taxon>
        <taxon>Zopfiaceae</taxon>
        <taxon>Zopfia</taxon>
    </lineage>
</organism>
<accession>A0A6A6DD69</accession>
<gene>
    <name evidence="1" type="ORF">K469DRAFT_810829</name>
</gene>
<keyword evidence="2" id="KW-1185">Reference proteome</keyword>
<dbReference type="Proteomes" id="UP000800200">
    <property type="component" value="Unassembled WGS sequence"/>
</dbReference>
<evidence type="ECO:0000313" key="2">
    <source>
        <dbReference type="Proteomes" id="UP000800200"/>
    </source>
</evidence>
<dbReference type="OrthoDB" id="3860121at2759"/>
<evidence type="ECO:0000313" key="1">
    <source>
        <dbReference type="EMBL" id="KAF2176933.1"/>
    </source>
</evidence>
<sequence>MHQTVMLGGYSRVDSWIETILNQLRFPNPTNEDVLPTAAVYVETVAKLVLDREQQGSA</sequence>
<name>A0A6A6DD69_9PEZI</name>